<feature type="region of interest" description="Disordered" evidence="1">
    <location>
        <begin position="1074"/>
        <end position="1101"/>
    </location>
</feature>
<protein>
    <recommendedName>
        <fullName evidence="2">DUF4585 domain-containing protein</fullName>
    </recommendedName>
</protein>
<comment type="caution">
    <text evidence="3">The sequence shown here is derived from an EMBL/GenBank/DDBJ whole genome shotgun (WGS) entry which is preliminary data.</text>
</comment>
<evidence type="ECO:0000313" key="3">
    <source>
        <dbReference type="EMBL" id="KAK9541609.1"/>
    </source>
</evidence>
<dbReference type="GO" id="GO:0030018">
    <property type="term" value="C:Z disc"/>
    <property type="evidence" value="ECO:0007669"/>
    <property type="project" value="TreeGrafter"/>
</dbReference>
<dbReference type="AlphaFoldDB" id="A0AAW1G368"/>
<dbReference type="EMBL" id="JBCEZU010000002">
    <property type="protein sequence ID" value="KAK9541609.1"/>
    <property type="molecule type" value="Genomic_DNA"/>
</dbReference>
<dbReference type="PANTHER" id="PTHR33775">
    <property type="entry name" value="CARDIAC-ENRICHED FHL2-INTERACTING PROTEIN-RELATED"/>
    <property type="match status" value="1"/>
</dbReference>
<keyword evidence="4" id="KW-1185">Reference proteome</keyword>
<dbReference type="PANTHER" id="PTHR33775:SF2">
    <property type="entry name" value="CARDIAC-ENRICHED FHL2-INTERACTING PROTEIN"/>
    <property type="match status" value="1"/>
</dbReference>
<feature type="region of interest" description="Disordered" evidence="1">
    <location>
        <begin position="1"/>
        <end position="515"/>
    </location>
</feature>
<dbReference type="Proteomes" id="UP001488805">
    <property type="component" value="Unassembled WGS sequence"/>
</dbReference>
<feature type="compositionally biased region" description="Polar residues" evidence="1">
    <location>
        <begin position="1083"/>
        <end position="1101"/>
    </location>
</feature>
<dbReference type="InterPro" id="IPR027838">
    <property type="entry name" value="DUF4585"/>
</dbReference>
<gene>
    <name evidence="3" type="ORF">VZT92_001638</name>
</gene>
<evidence type="ECO:0000313" key="4">
    <source>
        <dbReference type="Proteomes" id="UP001488805"/>
    </source>
</evidence>
<proteinExistence type="predicted"/>
<feature type="compositionally biased region" description="Polar residues" evidence="1">
    <location>
        <begin position="549"/>
        <end position="561"/>
    </location>
</feature>
<sequence length="1124" mass="131130">MRVKHLLEENRASLAKESRAAQREEERKLREQEAIANRIKERREKQRDAERRAEEKQAVQKEEEMRAHQREEERRMKEIEEKRRIKIKEGRRQQLREEEERMRENEERRRVKLQEDEKAAQEEQQRRADQEVQQRRADQEVQQRRADQEEQQRRAAQEEQQRRADQEVQQRAAQEEQQRRADQEVQERAAQEEQQRRAAQEEQQRRADQEEQQRRAAQEEQQRRADQEVQQRAAQEEQQRRADQEEQQRRAAQEEQQRRAAQEEQQRRATQEEQQRRADQEEQQRRAAQEDQQRRAAKEDQQRRADQEEQHRRAAEEEQQKRADQEEQQRRADQEEQQRRAVQEEQQRRAVQEEQQRRAALIEEQMRAKHIEEKILRDIEETNKRKQREEEEEEKAAHISEEERVKQEQEIEEQRRERHKREEWMRTQREEDEKRAVEQEKTIIKQREEKQTKEERNRRLEESQAALKEEREAQEWMLAQREDEIRAKKREEEELKSANQREKERDTRMEEQKRAALRMDALQYYAITSTESERKPRERQLCSPLPPQQRHNPSGLVSSEDSGSHTRPYRSHAPPSPAPSLPRSNTSSPALGAKPLMFRVKDNTIRGSSFTKSVKPRFHKNFGEDFRVGSPLERGSEREEDEQEIMRRTAGTPVCPDTRSTQDYSAPLLQHKPYSRRSIALDEDDSRSVISNMTEGGESFATSAADLADIRGLYDYERPESACSFSSDVSRYLGKPPSVPQKSEKALRRAQRLTTRRINKELSKNPADSHAGVKNSLQDVSRIPSSSSIEVRSTSCQALTSPHFSSPVSLAYAPTLGPSFPSSHSSFYASPHATGPIALTIASPHATALVSLPDASPKATGPASHTAALKTVAHVPSSPTHHHDNHQAPVAQYHLESSYPHSYPLTQRKVLQDLSSGQYFVVDVPVQVKTKTFFDPETGKYVQLNVRQSGQNTARPQPQQTYPQLQLQPQIQVKLQQQPQASPASKSCGLYQVNHGYPQDYQPQNITSVPCGSSAPLTLHQDQQPVGESHGYGYPAHEMGRKSEGHCYSPEKTPYMDTVNDKDKPYNTVYNTHGPNEWLPESDPNSQLAGSSICENDNSAHSQCQPRDIITMCELDDFMEMSDW</sequence>
<organism evidence="3 4">
    <name type="scientific">Zoarces viviparus</name>
    <name type="common">Viviparous eelpout</name>
    <name type="synonym">Blennius viviparus</name>
    <dbReference type="NCBI Taxonomy" id="48416"/>
    <lineage>
        <taxon>Eukaryota</taxon>
        <taxon>Metazoa</taxon>
        <taxon>Chordata</taxon>
        <taxon>Craniata</taxon>
        <taxon>Vertebrata</taxon>
        <taxon>Euteleostomi</taxon>
        <taxon>Actinopterygii</taxon>
        <taxon>Neopterygii</taxon>
        <taxon>Teleostei</taxon>
        <taxon>Neoteleostei</taxon>
        <taxon>Acanthomorphata</taxon>
        <taxon>Eupercaria</taxon>
        <taxon>Perciformes</taxon>
        <taxon>Cottioidei</taxon>
        <taxon>Zoarcales</taxon>
        <taxon>Zoarcidae</taxon>
        <taxon>Zoarcinae</taxon>
        <taxon>Zoarces</taxon>
    </lineage>
</organism>
<feature type="domain" description="DUF4585" evidence="2">
    <location>
        <begin position="903"/>
        <end position="967"/>
    </location>
</feature>
<dbReference type="GO" id="GO:0070886">
    <property type="term" value="P:positive regulation of calcineurin-NFAT signaling cascade"/>
    <property type="evidence" value="ECO:0007669"/>
    <property type="project" value="TreeGrafter"/>
</dbReference>
<evidence type="ECO:0000259" key="2">
    <source>
        <dbReference type="Pfam" id="PF15232"/>
    </source>
</evidence>
<feature type="region of interest" description="Disordered" evidence="1">
    <location>
        <begin position="728"/>
        <end position="747"/>
    </location>
</feature>
<feature type="compositionally biased region" description="Basic and acidic residues" evidence="1">
    <location>
        <begin position="1"/>
        <end position="514"/>
    </location>
</feature>
<feature type="region of interest" description="Disordered" evidence="1">
    <location>
        <begin position="622"/>
        <end position="671"/>
    </location>
</feature>
<accession>A0AAW1G368</accession>
<name>A0AAW1G368_ZOAVI</name>
<evidence type="ECO:0000256" key="1">
    <source>
        <dbReference type="SAM" id="MobiDB-lite"/>
    </source>
</evidence>
<feature type="region of interest" description="Disordered" evidence="1">
    <location>
        <begin position="527"/>
        <end position="601"/>
    </location>
</feature>
<feature type="region of interest" description="Disordered" evidence="1">
    <location>
        <begin position="757"/>
        <end position="781"/>
    </location>
</feature>
<dbReference type="InterPro" id="IPR052303">
    <property type="entry name" value="CEFIP"/>
</dbReference>
<dbReference type="Pfam" id="PF15232">
    <property type="entry name" value="DUF4585"/>
    <property type="match status" value="1"/>
</dbReference>
<reference evidence="3 4" key="1">
    <citation type="journal article" date="2024" name="Genome Biol. Evol.">
        <title>Chromosome-level genome assembly of the viviparous eelpout Zoarces viviparus.</title>
        <authorList>
            <person name="Fuhrmann N."/>
            <person name="Brasseur M.V."/>
            <person name="Bakowski C.E."/>
            <person name="Podsiadlowski L."/>
            <person name="Prost S."/>
            <person name="Krehenwinkel H."/>
            <person name="Mayer C."/>
        </authorList>
    </citation>
    <scope>NUCLEOTIDE SEQUENCE [LARGE SCALE GENOMIC DNA]</scope>
    <source>
        <strain evidence="3">NO-MEL_2022_Ind0_liver</strain>
    </source>
</reference>
<feature type="compositionally biased region" description="Basic and acidic residues" evidence="1">
    <location>
        <begin position="531"/>
        <end position="540"/>
    </location>
</feature>